<keyword evidence="4" id="KW-1185">Reference proteome</keyword>
<dbReference type="EMBL" id="OZ035836">
    <property type="protein sequence ID" value="CAL1579416.1"/>
    <property type="molecule type" value="Genomic_DNA"/>
</dbReference>
<dbReference type="Pfam" id="PF26089">
    <property type="entry name" value="PH_Niban2"/>
    <property type="match status" value="1"/>
</dbReference>
<proteinExistence type="inferred from homology"/>
<gene>
    <name evidence="3" type="ORF">KC01_LOCUS10474</name>
</gene>
<protein>
    <recommendedName>
        <fullName evidence="2">Niban 1/2/3 domain-containing protein</fullName>
    </recommendedName>
</protein>
<reference evidence="3 4" key="1">
    <citation type="submission" date="2024-04" db="EMBL/GenBank/DDBJ databases">
        <authorList>
            <person name="Waldvogel A.-M."/>
            <person name="Schoenle A."/>
        </authorList>
    </citation>
    <scope>NUCLEOTIDE SEQUENCE [LARGE SCALE GENOMIC DNA]</scope>
</reference>
<evidence type="ECO:0000313" key="4">
    <source>
        <dbReference type="Proteomes" id="UP001497482"/>
    </source>
</evidence>
<dbReference type="PANTHER" id="PTHR14392">
    <property type="entry name" value="NIBAN FAMILY MEMBER"/>
    <property type="match status" value="1"/>
</dbReference>
<dbReference type="PANTHER" id="PTHR14392:SF3">
    <property type="entry name" value="PROTEIN NIBAN 1"/>
    <property type="match status" value="1"/>
</dbReference>
<comment type="similarity">
    <text evidence="1">Belongs to the Niban family.</text>
</comment>
<name>A0AAV2JSX7_KNICA</name>
<dbReference type="InterPro" id="IPR026088">
    <property type="entry name" value="Niban-like"/>
</dbReference>
<sequence length="657" mass="74018">MGASSSGLLDEAKTIHIKGLVDSCFQSFSAFYCRQYPAAYSGHLQQEVEPKKQERGLILTQRPQTDPEDVLFQGRARFSTWDESSRKGKDKYVVVKRNYSLEVHDSQESFLRGSAAKLVLQPAGGAVLTSEGEAQNLLDQICSGVLNGLKEDSSSAASHAEGFVSLLHLPHSELYCFLFQNESERYHFLSALQSCIRHQSLDPWCEGYYESQAFIHALQLYRQDRGHYECWEILQGPEEQVLAAQFMEEVLPWLQTQLQNKIKGKKAERIRLWLTTVHAAYTAVLEQLKPRLEALRTECRESATANQGLVRSSLDQITASQRFLLKKIQGCVGPEAERVCGEFISPFLPSVLEALTGNIGSALQEMRRTLQSQIDSALAEAGGGSEVTKKVLSLTKTGMEKCFQQVERLKSDLSGLSERFGLSSTDRLVLSAHLDMEKLLDSAVYTFELFLRTSARLQPDQFSVKTARAKDRVLKQLDYDSRLVQRRLYKEVLLRITLPTLSQRLHGSWKNELQQFEQYIFSDFSSFILVQNIYQDVLSGILSQDIQKVLQEAMSNTSSNLLLDTSDLAISQYSLLGQTLTPSTPNKLIENHSQLPYACRLGMHCLPPPAVRYLPGPAGNTDCPNYSPYLPAKYRCKEPRVELPQRRVVGDTVPELR</sequence>
<dbReference type="Proteomes" id="UP001497482">
    <property type="component" value="Chromosome 14"/>
</dbReference>
<dbReference type="Pfam" id="PF26086">
    <property type="entry name" value="Niban2"/>
    <property type="match status" value="1"/>
</dbReference>
<evidence type="ECO:0000313" key="3">
    <source>
        <dbReference type="EMBL" id="CAL1579416.1"/>
    </source>
</evidence>
<evidence type="ECO:0000259" key="2">
    <source>
        <dbReference type="Pfam" id="PF26086"/>
    </source>
</evidence>
<dbReference type="AlphaFoldDB" id="A0AAV2JSX7"/>
<organism evidence="3 4">
    <name type="scientific">Knipowitschia caucasica</name>
    <name type="common">Caucasian dwarf goby</name>
    <name type="synonym">Pomatoschistus caucasicus</name>
    <dbReference type="NCBI Taxonomy" id="637954"/>
    <lineage>
        <taxon>Eukaryota</taxon>
        <taxon>Metazoa</taxon>
        <taxon>Chordata</taxon>
        <taxon>Craniata</taxon>
        <taxon>Vertebrata</taxon>
        <taxon>Euteleostomi</taxon>
        <taxon>Actinopterygii</taxon>
        <taxon>Neopterygii</taxon>
        <taxon>Teleostei</taxon>
        <taxon>Neoteleostei</taxon>
        <taxon>Acanthomorphata</taxon>
        <taxon>Gobiaria</taxon>
        <taxon>Gobiiformes</taxon>
        <taxon>Gobioidei</taxon>
        <taxon>Gobiidae</taxon>
        <taxon>Gobiinae</taxon>
        <taxon>Knipowitschia</taxon>
    </lineage>
</organism>
<feature type="domain" description="Niban 1/2/3" evidence="2">
    <location>
        <begin position="339"/>
        <end position="499"/>
    </location>
</feature>
<dbReference type="InterPro" id="IPR059060">
    <property type="entry name" value="Niban_1/2/3_dom"/>
</dbReference>
<evidence type="ECO:0000256" key="1">
    <source>
        <dbReference type="ARBA" id="ARBA00010251"/>
    </source>
</evidence>
<accession>A0AAV2JSX7</accession>